<dbReference type="SUPFAM" id="SSF48179">
    <property type="entry name" value="6-phosphogluconate dehydrogenase C-terminal domain-like"/>
    <property type="match status" value="1"/>
</dbReference>
<dbReference type="InterPro" id="IPR036291">
    <property type="entry name" value="NAD(P)-bd_dom_sf"/>
</dbReference>
<name>A0A6N1VJ79_9HYPH</name>
<evidence type="ECO:0000313" key="6">
    <source>
        <dbReference type="EMBL" id="QKV19452.1"/>
    </source>
</evidence>
<organism evidence="6 7">
    <name type="scientific">Oricola thermophila</name>
    <dbReference type="NCBI Taxonomy" id="2742145"/>
    <lineage>
        <taxon>Bacteria</taxon>
        <taxon>Pseudomonadati</taxon>
        <taxon>Pseudomonadota</taxon>
        <taxon>Alphaproteobacteria</taxon>
        <taxon>Hyphomicrobiales</taxon>
        <taxon>Ahrensiaceae</taxon>
        <taxon>Oricola</taxon>
    </lineage>
</organism>
<dbReference type="Gene3D" id="1.10.1040.10">
    <property type="entry name" value="N-(1-d-carboxylethyl)-l-norvaline Dehydrogenase, domain 2"/>
    <property type="match status" value="1"/>
</dbReference>
<dbReference type="InterPro" id="IPR006115">
    <property type="entry name" value="6PGDH_NADP-bd"/>
</dbReference>
<keyword evidence="1" id="KW-0560">Oxidoreductase</keyword>
<sequence>MDGTSRQIAFFGVGLMGAPMIRRLAATGHAVRAWNRTPERARAVEAGNVVACASPREAAEGADIAISMLSDGPAVLSLVAENDLADVLPEGTVFVDMSSARPGEARALAAELAKGGVAFCDAPVSGGPSGAGDGTLAIMAGCDPEVFERVRPVLSAMGRPTRVGPVGAGQLAKLANQLIVGAAIAAVAEATLLMREGGGDMDAFRDALAGGLADSKVLQLHGARMAAGDFAPHGRAVLHLKDMDNILAEAAGLGLELPLGNDIRARFARLCDELDGAGLDHSALFVELLDRNGRI</sequence>
<keyword evidence="7" id="KW-1185">Reference proteome</keyword>
<proteinExistence type="predicted"/>
<dbReference type="RefSeq" id="WP_175277344.1">
    <property type="nucleotide sequence ID" value="NZ_CP054836.1"/>
</dbReference>
<dbReference type="Proteomes" id="UP000509367">
    <property type="component" value="Chromosome"/>
</dbReference>
<dbReference type="Pfam" id="PF14833">
    <property type="entry name" value="NAD_binding_11"/>
    <property type="match status" value="1"/>
</dbReference>
<dbReference type="InterPro" id="IPR008927">
    <property type="entry name" value="6-PGluconate_DH-like_C_sf"/>
</dbReference>
<dbReference type="GO" id="GO:0050661">
    <property type="term" value="F:NADP binding"/>
    <property type="evidence" value="ECO:0007669"/>
    <property type="project" value="InterPro"/>
</dbReference>
<dbReference type="GO" id="GO:0051287">
    <property type="term" value="F:NAD binding"/>
    <property type="evidence" value="ECO:0007669"/>
    <property type="project" value="InterPro"/>
</dbReference>
<feature type="active site" evidence="3">
    <location>
        <position position="173"/>
    </location>
</feature>
<gene>
    <name evidence="6" type="ORF">HTY61_13790</name>
</gene>
<dbReference type="KEGG" id="orm:HTY61_13790"/>
<dbReference type="Gene3D" id="3.40.50.720">
    <property type="entry name" value="NAD(P)-binding Rossmann-like Domain"/>
    <property type="match status" value="1"/>
</dbReference>
<dbReference type="Pfam" id="PF03446">
    <property type="entry name" value="NAD_binding_2"/>
    <property type="match status" value="1"/>
</dbReference>
<dbReference type="PANTHER" id="PTHR43060:SF15">
    <property type="entry name" value="3-HYDROXYISOBUTYRATE DEHYDROGENASE-LIKE 1, MITOCHONDRIAL-RELATED"/>
    <property type="match status" value="1"/>
</dbReference>
<feature type="domain" description="6-phosphogluconate dehydrogenase NADP-binding" evidence="4">
    <location>
        <begin position="7"/>
        <end position="159"/>
    </location>
</feature>
<evidence type="ECO:0000259" key="5">
    <source>
        <dbReference type="Pfam" id="PF14833"/>
    </source>
</evidence>
<evidence type="ECO:0000259" key="4">
    <source>
        <dbReference type="Pfam" id="PF03446"/>
    </source>
</evidence>
<evidence type="ECO:0000256" key="3">
    <source>
        <dbReference type="PIRSR" id="PIRSR000103-1"/>
    </source>
</evidence>
<feature type="domain" description="3-hydroxyisobutyrate dehydrogenase-like NAD-binding" evidence="5">
    <location>
        <begin position="167"/>
        <end position="284"/>
    </location>
</feature>
<dbReference type="SUPFAM" id="SSF51735">
    <property type="entry name" value="NAD(P)-binding Rossmann-fold domains"/>
    <property type="match status" value="1"/>
</dbReference>
<dbReference type="InterPro" id="IPR015815">
    <property type="entry name" value="HIBADH-related"/>
</dbReference>
<accession>A0A6N1VJ79</accession>
<dbReference type="InterPro" id="IPR013328">
    <property type="entry name" value="6PGD_dom2"/>
</dbReference>
<evidence type="ECO:0000256" key="2">
    <source>
        <dbReference type="ARBA" id="ARBA00023027"/>
    </source>
</evidence>
<protein>
    <submittedName>
        <fullName evidence="6">NAD(P)-dependent oxidoreductase</fullName>
    </submittedName>
</protein>
<keyword evidence="2" id="KW-0520">NAD</keyword>
<evidence type="ECO:0000313" key="7">
    <source>
        <dbReference type="Proteomes" id="UP000509367"/>
    </source>
</evidence>
<reference evidence="6 7" key="1">
    <citation type="submission" date="2020-06" db="EMBL/GenBank/DDBJ databases">
        <title>Oricola thermophila sp. nov. isolated from a tidal sediments.</title>
        <authorList>
            <person name="Kwon K.K."/>
            <person name="Yang S.-H."/>
            <person name="Park M.-J."/>
        </authorList>
    </citation>
    <scope>NUCLEOTIDE SEQUENCE [LARGE SCALE GENOMIC DNA]</scope>
    <source>
        <strain evidence="6 7">MEBiC13590</strain>
    </source>
</reference>
<dbReference type="AlphaFoldDB" id="A0A6N1VJ79"/>
<dbReference type="PANTHER" id="PTHR43060">
    <property type="entry name" value="3-HYDROXYISOBUTYRATE DEHYDROGENASE-LIKE 1, MITOCHONDRIAL-RELATED"/>
    <property type="match status" value="1"/>
</dbReference>
<evidence type="ECO:0000256" key="1">
    <source>
        <dbReference type="ARBA" id="ARBA00023002"/>
    </source>
</evidence>
<dbReference type="GO" id="GO:0016491">
    <property type="term" value="F:oxidoreductase activity"/>
    <property type="evidence" value="ECO:0007669"/>
    <property type="project" value="UniProtKB-KW"/>
</dbReference>
<dbReference type="PIRSF" id="PIRSF000103">
    <property type="entry name" value="HIBADH"/>
    <property type="match status" value="1"/>
</dbReference>
<dbReference type="InterPro" id="IPR029154">
    <property type="entry name" value="HIBADH-like_NADP-bd"/>
</dbReference>
<dbReference type="EMBL" id="CP054836">
    <property type="protein sequence ID" value="QKV19452.1"/>
    <property type="molecule type" value="Genomic_DNA"/>
</dbReference>